<feature type="domain" description="PAC" evidence="8">
    <location>
        <begin position="470"/>
        <end position="522"/>
    </location>
</feature>
<dbReference type="Pfam" id="PF08447">
    <property type="entry name" value="PAS_3"/>
    <property type="match status" value="3"/>
</dbReference>
<dbReference type="SUPFAM" id="SSF47384">
    <property type="entry name" value="Homodimeric domain of signal transducing histidine kinase"/>
    <property type="match status" value="1"/>
</dbReference>
<dbReference type="CDD" id="cd00130">
    <property type="entry name" value="PAS"/>
    <property type="match status" value="4"/>
</dbReference>
<dbReference type="InterPro" id="IPR035965">
    <property type="entry name" value="PAS-like_dom_sf"/>
</dbReference>
<comment type="caution">
    <text evidence="9">The sequence shown here is derived from an EMBL/GenBank/DDBJ whole genome shotgun (WGS) entry which is preliminary data.</text>
</comment>
<evidence type="ECO:0000256" key="4">
    <source>
        <dbReference type="ARBA" id="ARBA00022679"/>
    </source>
</evidence>
<name>A0A4Y8RXL4_9SPHI</name>
<feature type="domain" description="PAC" evidence="8">
    <location>
        <begin position="85"/>
        <end position="141"/>
    </location>
</feature>
<evidence type="ECO:0000313" key="9">
    <source>
        <dbReference type="EMBL" id="TFF30416.1"/>
    </source>
</evidence>
<dbReference type="SMART" id="SM00091">
    <property type="entry name" value="PAS"/>
    <property type="match status" value="5"/>
</dbReference>
<evidence type="ECO:0000313" key="10">
    <source>
        <dbReference type="Proteomes" id="UP000297540"/>
    </source>
</evidence>
<dbReference type="EC" id="2.7.13.3" evidence="2"/>
<evidence type="ECO:0000256" key="2">
    <source>
        <dbReference type="ARBA" id="ARBA00012438"/>
    </source>
</evidence>
<dbReference type="Gene3D" id="3.30.565.10">
    <property type="entry name" value="Histidine kinase-like ATPase, C-terminal domain"/>
    <property type="match status" value="1"/>
</dbReference>
<dbReference type="InterPro" id="IPR001610">
    <property type="entry name" value="PAC"/>
</dbReference>
<dbReference type="SMART" id="SM00086">
    <property type="entry name" value="PAC"/>
    <property type="match status" value="5"/>
</dbReference>
<dbReference type="PRINTS" id="PR00344">
    <property type="entry name" value="BCTRLSENSOR"/>
</dbReference>
<evidence type="ECO:0000256" key="1">
    <source>
        <dbReference type="ARBA" id="ARBA00000085"/>
    </source>
</evidence>
<dbReference type="Pfam" id="PF00989">
    <property type="entry name" value="PAS"/>
    <property type="match status" value="1"/>
</dbReference>
<feature type="domain" description="PAS" evidence="7">
    <location>
        <begin position="397"/>
        <end position="467"/>
    </location>
</feature>
<dbReference type="Pfam" id="PF08448">
    <property type="entry name" value="PAS_4"/>
    <property type="match status" value="1"/>
</dbReference>
<feature type="domain" description="Histidine kinase" evidence="6">
    <location>
        <begin position="658"/>
        <end position="874"/>
    </location>
</feature>
<dbReference type="InterPro" id="IPR036097">
    <property type="entry name" value="HisK_dim/P_sf"/>
</dbReference>
<reference evidence="9 10" key="1">
    <citation type="journal article" date="2017" name="Int. J. Syst. Evol. Microbiol.">
        <title>Mucilaginibacterpsychrotolerans sp. nov., isolated from peatlands.</title>
        <authorList>
            <person name="Deng Y."/>
            <person name="Shen L."/>
            <person name="Xu B."/>
            <person name="Liu Y."/>
            <person name="Gu Z."/>
            <person name="Liu H."/>
            <person name="Zhou Y."/>
        </authorList>
    </citation>
    <scope>NUCLEOTIDE SEQUENCE [LARGE SCALE GENOMIC DNA]</scope>
    <source>
        <strain evidence="9 10">NH7-4</strain>
    </source>
</reference>
<gene>
    <name evidence="9" type="ORF">E2R66_27205</name>
</gene>
<dbReference type="PROSITE" id="PS50109">
    <property type="entry name" value="HIS_KIN"/>
    <property type="match status" value="1"/>
</dbReference>
<evidence type="ECO:0000259" key="6">
    <source>
        <dbReference type="PROSITE" id="PS50109"/>
    </source>
</evidence>
<dbReference type="CDD" id="cd00082">
    <property type="entry name" value="HisKA"/>
    <property type="match status" value="1"/>
</dbReference>
<dbReference type="InterPro" id="IPR004358">
    <property type="entry name" value="Sig_transdc_His_kin-like_C"/>
</dbReference>
<feature type="domain" description="PAC" evidence="8">
    <location>
        <begin position="219"/>
        <end position="272"/>
    </location>
</feature>
<keyword evidence="4" id="KW-0808">Transferase</keyword>
<dbReference type="SUPFAM" id="SSF55785">
    <property type="entry name" value="PYP-like sensor domain (PAS domain)"/>
    <property type="match status" value="5"/>
</dbReference>
<dbReference type="Pfam" id="PF02518">
    <property type="entry name" value="HATPase_c"/>
    <property type="match status" value="1"/>
</dbReference>
<dbReference type="NCBIfam" id="TIGR00229">
    <property type="entry name" value="sensory_box"/>
    <property type="match status" value="3"/>
</dbReference>
<dbReference type="GO" id="GO:0000155">
    <property type="term" value="F:phosphorelay sensor kinase activity"/>
    <property type="evidence" value="ECO:0007669"/>
    <property type="project" value="InterPro"/>
</dbReference>
<dbReference type="InterPro" id="IPR036890">
    <property type="entry name" value="HATPase_C_sf"/>
</dbReference>
<keyword evidence="10" id="KW-1185">Reference proteome</keyword>
<dbReference type="PANTHER" id="PTHR43304">
    <property type="entry name" value="PHYTOCHROME-LIKE PROTEIN CPH1"/>
    <property type="match status" value="1"/>
</dbReference>
<dbReference type="InterPro" id="IPR000700">
    <property type="entry name" value="PAS-assoc_C"/>
</dbReference>
<sequence length="881" mass="99901">MESNNYQGYLQNNTIFKVLIEESVSPVGLYVGRDMVIKLANKAILKVWDKSEAVIGKTFREALPELEGQPFFQLLDDVYTTGIAYEAHGEKVDLFVDGRMQTYYFNFTYQPLKNEQGEVWGIMNTASDVTELVLTRQKLADNQERTRFALGSAELGTWDLDPVNDIVTWDAKCKQLYGFPDGEEVLSYKEVLKYIHPEDKERIDKTVQDSLIPPQGGFYESEFRTIGAGDGVIRWLRCRGKAYFNEAGRCIRFAGTALDITSEIKDKEEQRKLLTLIDHSSDFVSLSDIDSNVYYVNAAGREMLGMDADAPVFLPSIDFIVPEEISRVKDHIYKAIEKGGRWSGEVIYRHFKTGEPIPVHGTSMRIYDPITGQPQGRATVSRDLRREIADRQALINSQQLLLNITSAAPAALWMSDETGMITYANQTWTTWTGQPNEEVLGTGWLEAILPEDRIRAAEKFLNDLEERRPYEVDFRLLFKDGSVHWCIATGNPQYNESGVFVGYIGACTDVTEKKVIDIELEQSNAELNAQIKQFEFVTDFMPVQLWTAKTTGELDYLNKRAIDFLGLPEGDIIGPNWLEQVHPDDRDACVKTWVSSLESGNLYQFEFRLRDKDGNYRWHLSRALPFMSDGIILKWFGTNTDIHEQKELQRQKDDFLGIASHELKTPVTSIKAYAQVLGAMFVKEGDAKKAAMVEKMDSQLNRLTNLIGDLLDVTKINSGKIQFNKTWFDFNDVVRDNVQDLQHTTNKHTLEMDFAETGEVYSDKDRIGQVITNLITNAIKYSPHSDRIIISTKIEGADAVVRVQDFGIGIPDDKKDRVFEQFYRVSGSKQHTFPGLGLGLYISSEIIKREGGKMWVNSVEGKGSTFCFSLPVDGQNITATK</sequence>
<dbReference type="InterPro" id="IPR003594">
    <property type="entry name" value="HATPase_dom"/>
</dbReference>
<dbReference type="InterPro" id="IPR013767">
    <property type="entry name" value="PAS_fold"/>
</dbReference>
<dbReference type="Gene3D" id="3.30.450.20">
    <property type="entry name" value="PAS domain"/>
    <property type="match status" value="5"/>
</dbReference>
<dbReference type="FunFam" id="3.30.565.10:FF:000006">
    <property type="entry name" value="Sensor histidine kinase WalK"/>
    <property type="match status" value="1"/>
</dbReference>
<dbReference type="EMBL" id="SOZE01000055">
    <property type="protein sequence ID" value="TFF30416.1"/>
    <property type="molecule type" value="Genomic_DNA"/>
</dbReference>
<keyword evidence="3" id="KW-0597">Phosphoprotein</keyword>
<dbReference type="InterPro" id="IPR005467">
    <property type="entry name" value="His_kinase_dom"/>
</dbReference>
<dbReference type="Pfam" id="PF00512">
    <property type="entry name" value="HisKA"/>
    <property type="match status" value="1"/>
</dbReference>
<dbReference type="SMART" id="SM00387">
    <property type="entry name" value="HATPase_c"/>
    <property type="match status" value="1"/>
</dbReference>
<dbReference type="CDD" id="cd00075">
    <property type="entry name" value="HATPase"/>
    <property type="match status" value="1"/>
</dbReference>
<dbReference type="InterPro" id="IPR013655">
    <property type="entry name" value="PAS_fold_3"/>
</dbReference>
<dbReference type="GO" id="GO:0006355">
    <property type="term" value="P:regulation of DNA-templated transcription"/>
    <property type="evidence" value="ECO:0007669"/>
    <property type="project" value="InterPro"/>
</dbReference>
<evidence type="ECO:0000259" key="8">
    <source>
        <dbReference type="PROSITE" id="PS50113"/>
    </source>
</evidence>
<dbReference type="InterPro" id="IPR013656">
    <property type="entry name" value="PAS_4"/>
</dbReference>
<evidence type="ECO:0000259" key="7">
    <source>
        <dbReference type="PROSITE" id="PS50112"/>
    </source>
</evidence>
<dbReference type="PANTHER" id="PTHR43304:SF1">
    <property type="entry name" value="PAC DOMAIN-CONTAINING PROTEIN"/>
    <property type="match status" value="1"/>
</dbReference>
<dbReference type="RefSeq" id="WP_133236859.1">
    <property type="nucleotide sequence ID" value="NZ_SOZE01000055.1"/>
</dbReference>
<dbReference type="OrthoDB" id="9813151at2"/>
<comment type="catalytic activity">
    <reaction evidence="1">
        <text>ATP + protein L-histidine = ADP + protein N-phospho-L-histidine.</text>
        <dbReference type="EC" id="2.7.13.3"/>
    </reaction>
</comment>
<dbReference type="PROSITE" id="PS50113">
    <property type="entry name" value="PAC"/>
    <property type="match status" value="4"/>
</dbReference>
<dbReference type="Gene3D" id="2.10.70.100">
    <property type="match status" value="1"/>
</dbReference>
<dbReference type="InterPro" id="IPR003661">
    <property type="entry name" value="HisK_dim/P_dom"/>
</dbReference>
<dbReference type="InterPro" id="IPR000014">
    <property type="entry name" value="PAS"/>
</dbReference>
<dbReference type="AlphaFoldDB" id="A0A4Y8RXL4"/>
<protein>
    <recommendedName>
        <fullName evidence="2">histidine kinase</fullName>
        <ecNumber evidence="2">2.7.13.3</ecNumber>
    </recommendedName>
</protein>
<accession>A0A4Y8RXL4</accession>
<dbReference type="PROSITE" id="PS50112">
    <property type="entry name" value="PAS"/>
    <property type="match status" value="4"/>
</dbReference>
<feature type="domain" description="PAS" evidence="7">
    <location>
        <begin position="530"/>
        <end position="600"/>
    </location>
</feature>
<feature type="domain" description="PAS" evidence="7">
    <location>
        <begin position="269"/>
        <end position="339"/>
    </location>
</feature>
<evidence type="ECO:0000256" key="3">
    <source>
        <dbReference type="ARBA" id="ARBA00022553"/>
    </source>
</evidence>
<dbReference type="Proteomes" id="UP000297540">
    <property type="component" value="Unassembled WGS sequence"/>
</dbReference>
<dbReference type="SUPFAM" id="SSF55874">
    <property type="entry name" value="ATPase domain of HSP90 chaperone/DNA topoisomerase II/histidine kinase"/>
    <property type="match status" value="1"/>
</dbReference>
<evidence type="ECO:0000256" key="5">
    <source>
        <dbReference type="ARBA" id="ARBA00022777"/>
    </source>
</evidence>
<dbReference type="SMART" id="SM00388">
    <property type="entry name" value="HisKA"/>
    <property type="match status" value="1"/>
</dbReference>
<feature type="domain" description="PAS" evidence="7">
    <location>
        <begin position="142"/>
        <end position="211"/>
    </location>
</feature>
<dbReference type="FunFam" id="3.30.450.20:FF:000099">
    <property type="entry name" value="Sensory box sensor histidine kinase"/>
    <property type="match status" value="1"/>
</dbReference>
<organism evidence="9 10">
    <name type="scientific">Mucilaginibacter psychrotolerans</name>
    <dbReference type="NCBI Taxonomy" id="1524096"/>
    <lineage>
        <taxon>Bacteria</taxon>
        <taxon>Pseudomonadati</taxon>
        <taxon>Bacteroidota</taxon>
        <taxon>Sphingobacteriia</taxon>
        <taxon>Sphingobacteriales</taxon>
        <taxon>Sphingobacteriaceae</taxon>
        <taxon>Mucilaginibacter</taxon>
    </lineage>
</organism>
<dbReference type="InterPro" id="IPR052162">
    <property type="entry name" value="Sensor_kinase/Photoreceptor"/>
</dbReference>
<keyword evidence="5" id="KW-0418">Kinase</keyword>
<proteinExistence type="predicted"/>
<dbReference type="Gene3D" id="1.10.287.130">
    <property type="match status" value="1"/>
</dbReference>
<feature type="domain" description="PAC" evidence="8">
    <location>
        <begin position="603"/>
        <end position="654"/>
    </location>
</feature>